<sequence>MRTAYTNDLINALEQLKAQRELQNEVPQIWYTKADLCRHFGITYNTLKRWEKHKRFPLMELKDLCTGRYDIRKIERFLHKLQLS</sequence>
<evidence type="ECO:0000259" key="1">
    <source>
        <dbReference type="Pfam" id="PF13443"/>
    </source>
</evidence>
<dbReference type="Proteomes" id="UP000273022">
    <property type="component" value="Unassembled WGS sequence"/>
</dbReference>
<feature type="domain" description="HTH cro/C1-type" evidence="1">
    <location>
        <begin position="32"/>
        <end position="66"/>
    </location>
</feature>
<keyword evidence="3" id="KW-1185">Reference proteome</keyword>
<proteinExistence type="predicted"/>
<dbReference type="InterPro" id="IPR009061">
    <property type="entry name" value="DNA-bd_dom_put_sf"/>
</dbReference>
<gene>
    <name evidence="2" type="ORF">D5R81_08425</name>
</gene>
<dbReference type="Pfam" id="PF13443">
    <property type="entry name" value="HTH_26"/>
    <property type="match status" value="1"/>
</dbReference>
<dbReference type="InterPro" id="IPR001387">
    <property type="entry name" value="Cro/C1-type_HTH"/>
</dbReference>
<dbReference type="AlphaFoldDB" id="A0A3A6UJ00"/>
<dbReference type="SUPFAM" id="SSF46955">
    <property type="entry name" value="Putative DNA-binding domain"/>
    <property type="match status" value="1"/>
</dbReference>
<evidence type="ECO:0000313" key="2">
    <source>
        <dbReference type="EMBL" id="RJY17451.1"/>
    </source>
</evidence>
<dbReference type="OrthoDB" id="6401735at2"/>
<name>A0A3A6UJ00_9GAMM</name>
<comment type="caution">
    <text evidence="2">The sequence shown here is derived from an EMBL/GenBank/DDBJ whole genome shotgun (WGS) entry which is preliminary data.</text>
</comment>
<accession>A0A3A6UJ00</accession>
<evidence type="ECO:0000313" key="3">
    <source>
        <dbReference type="Proteomes" id="UP000273022"/>
    </source>
</evidence>
<protein>
    <recommendedName>
        <fullName evidence="1">HTH cro/C1-type domain-containing protein</fullName>
    </recommendedName>
</protein>
<dbReference type="EMBL" id="QYYH01000042">
    <property type="protein sequence ID" value="RJY17451.1"/>
    <property type="molecule type" value="Genomic_DNA"/>
</dbReference>
<organism evidence="2 3">
    <name type="scientific">Parashewanella spongiae</name>
    <dbReference type="NCBI Taxonomy" id="342950"/>
    <lineage>
        <taxon>Bacteria</taxon>
        <taxon>Pseudomonadati</taxon>
        <taxon>Pseudomonadota</taxon>
        <taxon>Gammaproteobacteria</taxon>
        <taxon>Alteromonadales</taxon>
        <taxon>Shewanellaceae</taxon>
        <taxon>Parashewanella</taxon>
    </lineage>
</organism>
<reference evidence="2 3" key="1">
    <citation type="submission" date="2018-09" db="EMBL/GenBank/DDBJ databases">
        <title>Phylogeny of the Shewanellaceae, and recommendation for two new genera, Pseudoshewanella and Parashewanella.</title>
        <authorList>
            <person name="Wang G."/>
        </authorList>
    </citation>
    <scope>NUCLEOTIDE SEQUENCE [LARGE SCALE GENOMIC DNA]</scope>
    <source>
        <strain evidence="2 3">KCTC 22492</strain>
    </source>
</reference>
<dbReference type="RefSeq" id="WP_121853212.1">
    <property type="nucleotide sequence ID" value="NZ_CP037952.1"/>
</dbReference>